<dbReference type="EMBL" id="BPLQ01012162">
    <property type="protein sequence ID" value="GIY63154.1"/>
    <property type="molecule type" value="Genomic_DNA"/>
</dbReference>
<evidence type="ECO:0000256" key="1">
    <source>
        <dbReference type="SAM" id="MobiDB-lite"/>
    </source>
</evidence>
<protein>
    <submittedName>
        <fullName evidence="2">Uncharacterized protein</fullName>
    </submittedName>
</protein>
<comment type="caution">
    <text evidence="2">The sequence shown here is derived from an EMBL/GenBank/DDBJ whole genome shotgun (WGS) entry which is preliminary data.</text>
</comment>
<feature type="region of interest" description="Disordered" evidence="1">
    <location>
        <begin position="28"/>
        <end position="52"/>
    </location>
</feature>
<reference evidence="2 3" key="1">
    <citation type="submission" date="2021-06" db="EMBL/GenBank/DDBJ databases">
        <title>Caerostris darwini draft genome.</title>
        <authorList>
            <person name="Kono N."/>
            <person name="Arakawa K."/>
        </authorList>
    </citation>
    <scope>NUCLEOTIDE SEQUENCE [LARGE SCALE GENOMIC DNA]</scope>
</reference>
<organism evidence="2 3">
    <name type="scientific">Caerostris darwini</name>
    <dbReference type="NCBI Taxonomy" id="1538125"/>
    <lineage>
        <taxon>Eukaryota</taxon>
        <taxon>Metazoa</taxon>
        <taxon>Ecdysozoa</taxon>
        <taxon>Arthropoda</taxon>
        <taxon>Chelicerata</taxon>
        <taxon>Arachnida</taxon>
        <taxon>Araneae</taxon>
        <taxon>Araneomorphae</taxon>
        <taxon>Entelegynae</taxon>
        <taxon>Araneoidea</taxon>
        <taxon>Araneidae</taxon>
        <taxon>Caerostris</taxon>
    </lineage>
</organism>
<sequence length="104" mass="11531">MIFLFSKCLEPSKTSEIFKKTTYSSAKASSQQCGGQGDKENTKSDEKFPGHSKFSGMKSVPVVQSKAVWIIWNSLGIPAKLDNDSDEKGFEIQSETKMYTHCAI</sequence>
<feature type="compositionally biased region" description="Basic and acidic residues" evidence="1">
    <location>
        <begin position="37"/>
        <end position="49"/>
    </location>
</feature>
<dbReference type="Proteomes" id="UP001054837">
    <property type="component" value="Unassembled WGS sequence"/>
</dbReference>
<dbReference type="AlphaFoldDB" id="A0AAV4V0D7"/>
<accession>A0AAV4V0D7</accession>
<name>A0AAV4V0D7_9ARAC</name>
<evidence type="ECO:0000313" key="2">
    <source>
        <dbReference type="EMBL" id="GIY63154.1"/>
    </source>
</evidence>
<proteinExistence type="predicted"/>
<gene>
    <name evidence="2" type="ORF">CDAR_492571</name>
</gene>
<evidence type="ECO:0000313" key="3">
    <source>
        <dbReference type="Proteomes" id="UP001054837"/>
    </source>
</evidence>
<keyword evidence="3" id="KW-1185">Reference proteome</keyword>